<dbReference type="SUPFAM" id="SSF53335">
    <property type="entry name" value="S-adenosyl-L-methionine-dependent methyltransferases"/>
    <property type="match status" value="1"/>
</dbReference>
<evidence type="ECO:0000313" key="3">
    <source>
        <dbReference type="Proteomes" id="UP001190700"/>
    </source>
</evidence>
<keyword evidence="3" id="KW-1185">Reference proteome</keyword>
<dbReference type="Gene3D" id="3.40.50.150">
    <property type="entry name" value="Vaccinia Virus protein VP39"/>
    <property type="match status" value="1"/>
</dbReference>
<gene>
    <name evidence="2" type="ORF">CYMTET_24565</name>
</gene>
<organism evidence="2 3">
    <name type="scientific">Cymbomonas tetramitiformis</name>
    <dbReference type="NCBI Taxonomy" id="36881"/>
    <lineage>
        <taxon>Eukaryota</taxon>
        <taxon>Viridiplantae</taxon>
        <taxon>Chlorophyta</taxon>
        <taxon>Pyramimonadophyceae</taxon>
        <taxon>Pyramimonadales</taxon>
        <taxon>Pyramimonadaceae</taxon>
        <taxon>Cymbomonas</taxon>
    </lineage>
</organism>
<evidence type="ECO:0008006" key="4">
    <source>
        <dbReference type="Google" id="ProtNLM"/>
    </source>
</evidence>
<dbReference type="InterPro" id="IPR029063">
    <property type="entry name" value="SAM-dependent_MTases_sf"/>
</dbReference>
<proteinExistence type="predicted"/>
<protein>
    <recommendedName>
        <fullName evidence="4">DNA methylase N-4/N-6 domain-containing protein</fullName>
    </recommendedName>
</protein>
<sequence length="140" mass="15833">MLTDVIHRHMRGPESPDCGNGHFPEEYEGVIPVDYPKKEFHWILDACCGSGSTSVAANKLGMVSIAFDKDPGMVISTRQRIMTPDLFYDEVDESLSKEQYNAEREQEAKEQKELEKESAERRKDAAKAQKKLEKGKARAT</sequence>
<feature type="region of interest" description="Disordered" evidence="1">
    <location>
        <begin position="99"/>
        <end position="140"/>
    </location>
</feature>
<evidence type="ECO:0000313" key="2">
    <source>
        <dbReference type="EMBL" id="KAK3266845.1"/>
    </source>
</evidence>
<comment type="caution">
    <text evidence="2">The sequence shown here is derived from an EMBL/GenBank/DDBJ whole genome shotgun (WGS) entry which is preliminary data.</text>
</comment>
<reference evidence="2 3" key="1">
    <citation type="journal article" date="2015" name="Genome Biol. Evol.">
        <title>Comparative Genomics of a Bacterivorous Green Alga Reveals Evolutionary Causalities and Consequences of Phago-Mixotrophic Mode of Nutrition.</title>
        <authorList>
            <person name="Burns J.A."/>
            <person name="Paasch A."/>
            <person name="Narechania A."/>
            <person name="Kim E."/>
        </authorList>
    </citation>
    <scope>NUCLEOTIDE SEQUENCE [LARGE SCALE GENOMIC DNA]</scope>
    <source>
        <strain evidence="2 3">PLY_AMNH</strain>
    </source>
</reference>
<evidence type="ECO:0000256" key="1">
    <source>
        <dbReference type="SAM" id="MobiDB-lite"/>
    </source>
</evidence>
<dbReference type="EMBL" id="LGRX02012796">
    <property type="protein sequence ID" value="KAK3266845.1"/>
    <property type="molecule type" value="Genomic_DNA"/>
</dbReference>
<feature type="region of interest" description="Disordered" evidence="1">
    <location>
        <begin position="1"/>
        <end position="22"/>
    </location>
</feature>
<feature type="compositionally biased region" description="Basic and acidic residues" evidence="1">
    <location>
        <begin position="1"/>
        <end position="14"/>
    </location>
</feature>
<dbReference type="Proteomes" id="UP001190700">
    <property type="component" value="Unassembled WGS sequence"/>
</dbReference>
<accession>A0AAE0FVX2</accession>
<dbReference type="AlphaFoldDB" id="A0AAE0FVX2"/>
<name>A0AAE0FVX2_9CHLO</name>